<keyword evidence="3" id="KW-1185">Reference proteome</keyword>
<keyword evidence="2" id="KW-0503">Monooxygenase</keyword>
<name>A0ABS7J9V0_9SPHN</name>
<dbReference type="SUPFAM" id="SSF54909">
    <property type="entry name" value="Dimeric alpha+beta barrel"/>
    <property type="match status" value="1"/>
</dbReference>
<dbReference type="Pfam" id="PF03992">
    <property type="entry name" value="ABM"/>
    <property type="match status" value="1"/>
</dbReference>
<dbReference type="PANTHER" id="PTHR33336:SF15">
    <property type="entry name" value="ABM DOMAIN-CONTAINING PROTEIN"/>
    <property type="match status" value="1"/>
</dbReference>
<evidence type="ECO:0000313" key="3">
    <source>
        <dbReference type="Proteomes" id="UP000755104"/>
    </source>
</evidence>
<sequence length="100" mass="11230">MIQINGTITMGDDVNEETFEAAVRMMQASRAEDGCIDYIFARDLADPNTLVVLERWRDRDALEAHGNSAHMAEFRKLMAANPPKSSELRIYETDEGQPLG</sequence>
<dbReference type="Gene3D" id="3.30.70.100">
    <property type="match status" value="1"/>
</dbReference>
<dbReference type="InterPro" id="IPR007138">
    <property type="entry name" value="ABM_dom"/>
</dbReference>
<protein>
    <submittedName>
        <fullName evidence="2">Antibiotic biosynthesis monooxygenase</fullName>
    </submittedName>
</protein>
<dbReference type="InterPro" id="IPR050744">
    <property type="entry name" value="AI-2_Isomerase_LsrG"/>
</dbReference>
<gene>
    <name evidence="2" type="ORF">K3174_10940</name>
</gene>
<dbReference type="PROSITE" id="PS51725">
    <property type="entry name" value="ABM"/>
    <property type="match status" value="1"/>
</dbReference>
<keyword evidence="2" id="KW-0560">Oxidoreductase</keyword>
<proteinExistence type="predicted"/>
<dbReference type="PANTHER" id="PTHR33336">
    <property type="entry name" value="QUINOL MONOOXYGENASE YGIN-RELATED"/>
    <property type="match status" value="1"/>
</dbReference>
<dbReference type="EMBL" id="JAIGNO010000006">
    <property type="protein sequence ID" value="MBX7483046.1"/>
    <property type="molecule type" value="Genomic_DNA"/>
</dbReference>
<dbReference type="RefSeq" id="WP_221558310.1">
    <property type="nucleotide sequence ID" value="NZ_JAIGNO010000006.1"/>
</dbReference>
<evidence type="ECO:0000313" key="2">
    <source>
        <dbReference type="EMBL" id="MBX7483046.1"/>
    </source>
</evidence>
<dbReference type="GO" id="GO:0004497">
    <property type="term" value="F:monooxygenase activity"/>
    <property type="evidence" value="ECO:0007669"/>
    <property type="project" value="UniProtKB-KW"/>
</dbReference>
<dbReference type="Proteomes" id="UP000755104">
    <property type="component" value="Unassembled WGS sequence"/>
</dbReference>
<feature type="domain" description="ABM" evidence="1">
    <location>
        <begin position="2"/>
        <end position="93"/>
    </location>
</feature>
<organism evidence="2 3">
    <name type="scientific">Qipengyuania qiaonensis</name>
    <dbReference type="NCBI Taxonomy" id="2867240"/>
    <lineage>
        <taxon>Bacteria</taxon>
        <taxon>Pseudomonadati</taxon>
        <taxon>Pseudomonadota</taxon>
        <taxon>Alphaproteobacteria</taxon>
        <taxon>Sphingomonadales</taxon>
        <taxon>Erythrobacteraceae</taxon>
        <taxon>Qipengyuania</taxon>
    </lineage>
</organism>
<reference evidence="2 3" key="1">
    <citation type="submission" date="2021-08" db="EMBL/GenBank/DDBJ databases">
        <title>Comparative Genomics Analysis of the Genus Qipengyuania Reveals Extensive Genetic Diversity and Metabolic Versatility, Including the Description of Fifteen Novel Species.</title>
        <authorList>
            <person name="Liu Y."/>
        </authorList>
    </citation>
    <scope>NUCLEOTIDE SEQUENCE [LARGE SCALE GENOMIC DNA]</scope>
    <source>
        <strain evidence="2 3">6D47A</strain>
    </source>
</reference>
<accession>A0ABS7J9V0</accession>
<dbReference type="InterPro" id="IPR011008">
    <property type="entry name" value="Dimeric_a/b-barrel"/>
</dbReference>
<comment type="caution">
    <text evidence="2">The sequence shown here is derived from an EMBL/GenBank/DDBJ whole genome shotgun (WGS) entry which is preliminary data.</text>
</comment>
<evidence type="ECO:0000259" key="1">
    <source>
        <dbReference type="PROSITE" id="PS51725"/>
    </source>
</evidence>